<evidence type="ECO:0000313" key="3">
    <source>
        <dbReference type="EMBL" id="CAD7447372.1"/>
    </source>
</evidence>
<dbReference type="PANTHER" id="PTHR11736">
    <property type="entry name" value="MELANOMA-ASSOCIATED ANTIGEN MAGE ANTIGEN"/>
    <property type="match status" value="1"/>
</dbReference>
<evidence type="ECO:0000259" key="2">
    <source>
        <dbReference type="PROSITE" id="PS50838"/>
    </source>
</evidence>
<dbReference type="InterPro" id="IPR037445">
    <property type="entry name" value="MAGE"/>
</dbReference>
<gene>
    <name evidence="3" type="ORF">TBIB3V08_LOCUS9688</name>
</gene>
<dbReference type="InterPro" id="IPR041899">
    <property type="entry name" value="MAGE_WH2"/>
</dbReference>
<reference evidence="3" key="1">
    <citation type="submission" date="2020-11" db="EMBL/GenBank/DDBJ databases">
        <authorList>
            <person name="Tran Van P."/>
        </authorList>
    </citation>
    <scope>NUCLEOTIDE SEQUENCE</scope>
</reference>
<dbReference type="AlphaFoldDB" id="A0A7R9F651"/>
<sequence length="290" mass="33597">MNYIFCFCFVCPQAHIWKALQEMNIVKAEKKVLHPYFGDVYRLVTQDYVRQLYLEYTKVVAVDPPIHDFRWGKRAELEVSQKAVVEYACEVLHRKPGDFRSIYNEAIRKEQNKGKVRHMYNYSDKVGMRKRNGKPLKKKSSVDPTGRRNLDIPFSSEQRKNDPIVMDVRLNESRPGLNGESLVRSLLYILPTSVITRSKDSRSQLTEIADDREIGVSNLGLDDENYLLLCAPRLYEPKKQRKREETMIELETFGWIRAPVHRTWSTRSVGLLVASVQLALTATDGSYGHN</sequence>
<dbReference type="PROSITE" id="PS50838">
    <property type="entry name" value="MAGE"/>
    <property type="match status" value="1"/>
</dbReference>
<proteinExistence type="predicted"/>
<dbReference type="EMBL" id="OD568814">
    <property type="protein sequence ID" value="CAD7447372.1"/>
    <property type="molecule type" value="Genomic_DNA"/>
</dbReference>
<organism evidence="3">
    <name type="scientific">Timema bartmani</name>
    <dbReference type="NCBI Taxonomy" id="61472"/>
    <lineage>
        <taxon>Eukaryota</taxon>
        <taxon>Metazoa</taxon>
        <taxon>Ecdysozoa</taxon>
        <taxon>Arthropoda</taxon>
        <taxon>Hexapoda</taxon>
        <taxon>Insecta</taxon>
        <taxon>Pterygota</taxon>
        <taxon>Neoptera</taxon>
        <taxon>Polyneoptera</taxon>
        <taxon>Phasmatodea</taxon>
        <taxon>Timematodea</taxon>
        <taxon>Timematoidea</taxon>
        <taxon>Timematidae</taxon>
        <taxon>Timema</taxon>
    </lineage>
</organism>
<evidence type="ECO:0000256" key="1">
    <source>
        <dbReference type="SAM" id="MobiDB-lite"/>
    </source>
</evidence>
<name>A0A7R9F651_9NEOP</name>
<accession>A0A7R9F651</accession>
<feature type="domain" description="MAGE" evidence="2">
    <location>
        <begin position="1"/>
        <end position="106"/>
    </location>
</feature>
<dbReference type="GO" id="GO:0005634">
    <property type="term" value="C:nucleus"/>
    <property type="evidence" value="ECO:0007669"/>
    <property type="project" value="TreeGrafter"/>
</dbReference>
<dbReference type="PANTHER" id="PTHR11736:SF14">
    <property type="entry name" value="NSE3 HOMOLOG, SMC5-SMC6 COMPLEX COMPONENT"/>
    <property type="match status" value="1"/>
</dbReference>
<dbReference type="FunFam" id="1.10.10.1210:FF:000001">
    <property type="entry name" value="melanoma-associated antigen D1"/>
    <property type="match status" value="1"/>
</dbReference>
<feature type="compositionally biased region" description="Basic residues" evidence="1">
    <location>
        <begin position="128"/>
        <end position="139"/>
    </location>
</feature>
<feature type="region of interest" description="Disordered" evidence="1">
    <location>
        <begin position="127"/>
        <end position="156"/>
    </location>
</feature>
<protein>
    <recommendedName>
        <fullName evidence="2">MAGE domain-containing protein</fullName>
    </recommendedName>
</protein>
<dbReference type="InterPro" id="IPR002190">
    <property type="entry name" value="MHD_dom"/>
</dbReference>
<dbReference type="Gene3D" id="1.10.10.1210">
    <property type="entry name" value="MAGE homology domain, winged helix WH2 motif"/>
    <property type="match status" value="1"/>
</dbReference>